<dbReference type="EMBL" id="JAUHHV010000008">
    <property type="protein sequence ID" value="KAK1415861.1"/>
    <property type="molecule type" value="Genomic_DNA"/>
</dbReference>
<proteinExistence type="predicted"/>
<accession>A0AAD8NPF2</accession>
<keyword evidence="1" id="KW-1133">Transmembrane helix</keyword>
<keyword evidence="1" id="KW-0812">Transmembrane</keyword>
<name>A0AAD8NPF2_TARER</name>
<reference evidence="2" key="1">
    <citation type="journal article" date="2023" name="bioRxiv">
        <title>Improved chromosome-level genome assembly for marigold (Tagetes erecta).</title>
        <authorList>
            <person name="Jiang F."/>
            <person name="Yuan L."/>
            <person name="Wang S."/>
            <person name="Wang H."/>
            <person name="Xu D."/>
            <person name="Wang A."/>
            <person name="Fan W."/>
        </authorList>
    </citation>
    <scope>NUCLEOTIDE SEQUENCE</scope>
    <source>
        <strain evidence="2">WSJ</strain>
        <tissue evidence="2">Leaf</tissue>
    </source>
</reference>
<feature type="transmembrane region" description="Helical" evidence="1">
    <location>
        <begin position="12"/>
        <end position="30"/>
    </location>
</feature>
<comment type="caution">
    <text evidence="2">The sequence shown here is derived from an EMBL/GenBank/DDBJ whole genome shotgun (WGS) entry which is preliminary data.</text>
</comment>
<evidence type="ECO:0000313" key="2">
    <source>
        <dbReference type="EMBL" id="KAK1415861.1"/>
    </source>
</evidence>
<evidence type="ECO:0000256" key="1">
    <source>
        <dbReference type="SAM" id="Phobius"/>
    </source>
</evidence>
<dbReference type="Proteomes" id="UP001229421">
    <property type="component" value="Unassembled WGS sequence"/>
</dbReference>
<keyword evidence="1" id="KW-0472">Membrane</keyword>
<protein>
    <submittedName>
        <fullName evidence="2">Uncharacterized protein</fullName>
    </submittedName>
</protein>
<dbReference type="AlphaFoldDB" id="A0AAD8NPF2"/>
<organism evidence="2 3">
    <name type="scientific">Tagetes erecta</name>
    <name type="common">African marigold</name>
    <dbReference type="NCBI Taxonomy" id="13708"/>
    <lineage>
        <taxon>Eukaryota</taxon>
        <taxon>Viridiplantae</taxon>
        <taxon>Streptophyta</taxon>
        <taxon>Embryophyta</taxon>
        <taxon>Tracheophyta</taxon>
        <taxon>Spermatophyta</taxon>
        <taxon>Magnoliopsida</taxon>
        <taxon>eudicotyledons</taxon>
        <taxon>Gunneridae</taxon>
        <taxon>Pentapetalae</taxon>
        <taxon>asterids</taxon>
        <taxon>campanulids</taxon>
        <taxon>Asterales</taxon>
        <taxon>Asteraceae</taxon>
        <taxon>Asteroideae</taxon>
        <taxon>Heliantheae alliance</taxon>
        <taxon>Tageteae</taxon>
        <taxon>Tagetes</taxon>
    </lineage>
</organism>
<gene>
    <name evidence="2" type="ORF">QVD17_31649</name>
</gene>
<evidence type="ECO:0000313" key="3">
    <source>
        <dbReference type="Proteomes" id="UP001229421"/>
    </source>
</evidence>
<keyword evidence="3" id="KW-1185">Reference proteome</keyword>
<sequence>MLADKCVNGLMHYIIFLTGVMLYNGSLANIEMDLNSKHEKTHETKEKQRMNQNSCSTRLKVAKLNTALMSWKLEQ</sequence>